<keyword evidence="3 6" id="KW-0694">RNA-binding</keyword>
<dbReference type="Gene3D" id="2.40.50.140">
    <property type="entry name" value="Nucleic acid-binding proteins"/>
    <property type="match status" value="1"/>
</dbReference>
<evidence type="ECO:0000313" key="9">
    <source>
        <dbReference type="Proteomes" id="UP000886796"/>
    </source>
</evidence>
<comment type="caution">
    <text evidence="8">The sequence shown here is derived from an EMBL/GenBank/DDBJ whole genome shotgun (WGS) entry which is preliminary data.</text>
</comment>
<dbReference type="GO" id="GO:0022627">
    <property type="term" value="C:cytosolic small ribosomal subunit"/>
    <property type="evidence" value="ECO:0007669"/>
    <property type="project" value="UniProtKB-UniRule"/>
</dbReference>
<keyword evidence="4 6" id="KW-0689">Ribosomal protein</keyword>
<dbReference type="InterPro" id="IPR019979">
    <property type="entry name" value="Ribosomal_uS17_CS"/>
</dbReference>
<evidence type="ECO:0000256" key="4">
    <source>
        <dbReference type="ARBA" id="ARBA00022980"/>
    </source>
</evidence>
<dbReference type="HAMAP" id="MF_01345_B">
    <property type="entry name" value="Ribosomal_uS17_B"/>
    <property type="match status" value="1"/>
</dbReference>
<comment type="function">
    <text evidence="6">One of the primary rRNA binding proteins, it binds specifically to the 5'-end of 16S ribosomal RNA.</text>
</comment>
<keyword evidence="5 6" id="KW-0687">Ribonucleoprotein</keyword>
<sequence>MTETTRAFRKTRIGQVISDKMDKTIVVAIEDSVQHPLYKKTMKRTYKLKAHDENNECGIGDTVEVMETRPLSKDKRWRLVRIVEKAK</sequence>
<dbReference type="GO" id="GO:0006412">
    <property type="term" value="P:translation"/>
    <property type="evidence" value="ECO:0007669"/>
    <property type="project" value="UniProtKB-UniRule"/>
</dbReference>
<reference evidence="8" key="2">
    <citation type="journal article" date="2021" name="PeerJ">
        <title>Extensive microbial diversity within the chicken gut microbiome revealed by metagenomics and culture.</title>
        <authorList>
            <person name="Gilroy R."/>
            <person name="Ravi A."/>
            <person name="Getino M."/>
            <person name="Pursley I."/>
            <person name="Horton D.L."/>
            <person name="Alikhan N.F."/>
            <person name="Baker D."/>
            <person name="Gharbi K."/>
            <person name="Hall N."/>
            <person name="Watson M."/>
            <person name="Adriaenssens E.M."/>
            <person name="Foster-Nyarko E."/>
            <person name="Jarju S."/>
            <person name="Secka A."/>
            <person name="Antonio M."/>
            <person name="Oren A."/>
            <person name="Chaudhuri R.R."/>
            <person name="La Ragione R."/>
            <person name="Hildebrand F."/>
            <person name="Pallen M.J."/>
        </authorList>
    </citation>
    <scope>NUCLEOTIDE SEQUENCE</scope>
    <source>
        <strain evidence="8">13361</strain>
    </source>
</reference>
<dbReference type="Pfam" id="PF00366">
    <property type="entry name" value="Ribosomal_S17"/>
    <property type="match status" value="1"/>
</dbReference>
<dbReference type="GO" id="GO:0019843">
    <property type="term" value="F:rRNA binding"/>
    <property type="evidence" value="ECO:0007669"/>
    <property type="project" value="UniProtKB-UniRule"/>
</dbReference>
<accession>A0A9D0Z255</accession>
<evidence type="ECO:0000256" key="7">
    <source>
        <dbReference type="RuleBase" id="RU003872"/>
    </source>
</evidence>
<dbReference type="InterPro" id="IPR019984">
    <property type="entry name" value="Ribosomal_uS17_bact/chlr"/>
</dbReference>
<dbReference type="NCBIfam" id="TIGR03635">
    <property type="entry name" value="uS17_bact"/>
    <property type="match status" value="1"/>
</dbReference>
<dbReference type="PANTHER" id="PTHR10744">
    <property type="entry name" value="40S RIBOSOMAL PROTEIN S11 FAMILY MEMBER"/>
    <property type="match status" value="1"/>
</dbReference>
<dbReference type="Proteomes" id="UP000886796">
    <property type="component" value="Unassembled WGS sequence"/>
</dbReference>
<dbReference type="FunFam" id="2.40.50.140:FF:000123">
    <property type="entry name" value="30S ribosomal protein S17"/>
    <property type="match status" value="1"/>
</dbReference>
<dbReference type="PANTHER" id="PTHR10744:SF1">
    <property type="entry name" value="SMALL RIBOSOMAL SUBUNIT PROTEIN US17M"/>
    <property type="match status" value="1"/>
</dbReference>
<gene>
    <name evidence="6 8" type="primary">rpsQ</name>
    <name evidence="8" type="ORF">IAB74_01280</name>
</gene>
<comment type="subunit">
    <text evidence="6">Part of the 30S ribosomal subunit.</text>
</comment>
<evidence type="ECO:0000256" key="2">
    <source>
        <dbReference type="ARBA" id="ARBA00022730"/>
    </source>
</evidence>
<dbReference type="SUPFAM" id="SSF50249">
    <property type="entry name" value="Nucleic acid-binding proteins"/>
    <property type="match status" value="1"/>
</dbReference>
<dbReference type="GO" id="GO:0003735">
    <property type="term" value="F:structural constituent of ribosome"/>
    <property type="evidence" value="ECO:0007669"/>
    <property type="project" value="UniProtKB-UniRule"/>
</dbReference>
<organism evidence="8 9">
    <name type="scientific">Candidatus Faecousia excrementigallinarum</name>
    <dbReference type="NCBI Taxonomy" id="2840806"/>
    <lineage>
        <taxon>Bacteria</taxon>
        <taxon>Bacillati</taxon>
        <taxon>Bacillota</taxon>
        <taxon>Clostridia</taxon>
        <taxon>Eubacteriales</taxon>
        <taxon>Oscillospiraceae</taxon>
        <taxon>Faecousia</taxon>
    </lineage>
</organism>
<name>A0A9D0Z255_9FIRM</name>
<comment type="similarity">
    <text evidence="1 6 7">Belongs to the universal ribosomal protein uS17 family.</text>
</comment>
<evidence type="ECO:0000256" key="5">
    <source>
        <dbReference type="ARBA" id="ARBA00023274"/>
    </source>
</evidence>
<dbReference type="PRINTS" id="PR00973">
    <property type="entry name" value="RIBOSOMALS17"/>
</dbReference>
<evidence type="ECO:0000256" key="1">
    <source>
        <dbReference type="ARBA" id="ARBA00010254"/>
    </source>
</evidence>
<proteinExistence type="inferred from homology"/>
<dbReference type="InterPro" id="IPR012340">
    <property type="entry name" value="NA-bd_OB-fold"/>
</dbReference>
<evidence type="ECO:0000256" key="3">
    <source>
        <dbReference type="ARBA" id="ARBA00022884"/>
    </source>
</evidence>
<protein>
    <recommendedName>
        <fullName evidence="6">Small ribosomal subunit protein uS17</fullName>
    </recommendedName>
</protein>
<dbReference type="InterPro" id="IPR000266">
    <property type="entry name" value="Ribosomal_uS17"/>
</dbReference>
<dbReference type="PROSITE" id="PS00056">
    <property type="entry name" value="RIBOSOMAL_S17"/>
    <property type="match status" value="1"/>
</dbReference>
<reference evidence="8" key="1">
    <citation type="submission" date="2020-10" db="EMBL/GenBank/DDBJ databases">
        <authorList>
            <person name="Gilroy R."/>
        </authorList>
    </citation>
    <scope>NUCLEOTIDE SEQUENCE</scope>
    <source>
        <strain evidence="8">13361</strain>
    </source>
</reference>
<evidence type="ECO:0000313" key="8">
    <source>
        <dbReference type="EMBL" id="HIQ67126.1"/>
    </source>
</evidence>
<dbReference type="NCBIfam" id="NF004123">
    <property type="entry name" value="PRK05610.1"/>
    <property type="match status" value="1"/>
</dbReference>
<evidence type="ECO:0000256" key="6">
    <source>
        <dbReference type="HAMAP-Rule" id="MF_01345"/>
    </source>
</evidence>
<dbReference type="EMBL" id="DVFK01000017">
    <property type="protein sequence ID" value="HIQ67126.1"/>
    <property type="molecule type" value="Genomic_DNA"/>
</dbReference>
<keyword evidence="2 6" id="KW-0699">rRNA-binding</keyword>
<dbReference type="AlphaFoldDB" id="A0A9D0Z255"/>
<dbReference type="CDD" id="cd00364">
    <property type="entry name" value="Ribosomal_uS17"/>
    <property type="match status" value="1"/>
</dbReference>